<dbReference type="GO" id="GO:0005680">
    <property type="term" value="C:anaphase-promoting complex"/>
    <property type="evidence" value="ECO:0007669"/>
    <property type="project" value="TreeGrafter"/>
</dbReference>
<evidence type="ECO:0000256" key="3">
    <source>
        <dbReference type="ARBA" id="ARBA00023306"/>
    </source>
</evidence>
<accession>X6NWQ3</accession>
<evidence type="ECO:0000256" key="2">
    <source>
        <dbReference type="ARBA" id="ARBA00022737"/>
    </source>
</evidence>
<dbReference type="GO" id="GO:0010997">
    <property type="term" value="F:anaphase-promoting complex binding"/>
    <property type="evidence" value="ECO:0007669"/>
    <property type="project" value="InterPro"/>
</dbReference>
<dbReference type="PANTHER" id="PTHR19918:SF1">
    <property type="entry name" value="FIZZY-RELATED PROTEIN HOMOLOG"/>
    <property type="match status" value="1"/>
</dbReference>
<organism evidence="6 7">
    <name type="scientific">Reticulomyxa filosa</name>
    <dbReference type="NCBI Taxonomy" id="46433"/>
    <lineage>
        <taxon>Eukaryota</taxon>
        <taxon>Sar</taxon>
        <taxon>Rhizaria</taxon>
        <taxon>Retaria</taxon>
        <taxon>Foraminifera</taxon>
        <taxon>Monothalamids</taxon>
        <taxon>Reticulomyxidae</taxon>
        <taxon>Reticulomyxa</taxon>
    </lineage>
</organism>
<feature type="compositionally biased region" description="Polar residues" evidence="4">
    <location>
        <begin position="49"/>
        <end position="67"/>
    </location>
</feature>
<dbReference type="InterPro" id="IPR001680">
    <property type="entry name" value="WD40_rpt"/>
</dbReference>
<gene>
    <name evidence="6" type="ORF">RFI_06732</name>
</gene>
<reference evidence="6 7" key="1">
    <citation type="journal article" date="2013" name="Curr. Biol.">
        <title>The Genome of the Foraminiferan Reticulomyxa filosa.</title>
        <authorList>
            <person name="Glockner G."/>
            <person name="Hulsmann N."/>
            <person name="Schleicher M."/>
            <person name="Noegel A.A."/>
            <person name="Eichinger L."/>
            <person name="Gallinger C."/>
            <person name="Pawlowski J."/>
            <person name="Sierra R."/>
            <person name="Euteneuer U."/>
            <person name="Pillet L."/>
            <person name="Moustafa A."/>
            <person name="Platzer M."/>
            <person name="Groth M."/>
            <person name="Szafranski K."/>
            <person name="Schliwa M."/>
        </authorList>
    </citation>
    <scope>NUCLEOTIDE SEQUENCE [LARGE SCALE GENOMIC DNA]</scope>
</reference>
<evidence type="ECO:0000313" key="6">
    <source>
        <dbReference type="EMBL" id="ETO30386.1"/>
    </source>
</evidence>
<dbReference type="InterPro" id="IPR015943">
    <property type="entry name" value="WD40/YVTN_repeat-like_dom_sf"/>
</dbReference>
<feature type="transmembrane region" description="Helical" evidence="5">
    <location>
        <begin position="620"/>
        <end position="644"/>
    </location>
</feature>
<keyword evidence="3" id="KW-0131">Cell cycle</keyword>
<dbReference type="SUPFAM" id="SSF50978">
    <property type="entry name" value="WD40 repeat-like"/>
    <property type="match status" value="1"/>
</dbReference>
<sequence length="679" mass="77819">MLKSELFDEQRQQQTPPYGEEQLSQQNGSRTSTGDNCFHGRLGAEASTPEGNSNQKPNKQGNIGMTHMSNNDLLEHVLEVHPSCCHFKPLILGIQWILYNFKFYYLFKNLFCLTCLSSQNSRKREESELCPFQMAPLKNNTQSYVNNIAHISYISPKKCDSGYEARQCPPKKLDFGSSPLRNKNDTTIKGIGECSPAREYCSDNMQVLVKYLKQQSLKQVPECPYLMLSAPDMCDDVYASLLDWSRESNCLATGLQSDVWLYTMKDGTPRNLTQIAGKHSINPFAFANAQKWRQHQQENTLPIITSVKFSPRVIFSHMCSSHYPFLCVVKKKWFVDCKGQKVAVGTNSGKVSLWDVNKECLDLYMHGPGEHIGVLEWTDQWDGSCMVVGSKQSNQIYFYDLRARHNKRIRTVMMNSTPASLKWSPSHNCFAVGGCDHCVNVWDNRNLLEPYYTCRHHNAPVRALAWSPHDHHILASGGGTNDSKICLWNTTKSASHSKTFWNCCNGTICCVLLDLTVENKLGGESQVTNLLWDPSSCRLLSTHGHFTNDISLWDGKTLRKVEANVKLNTNHIKFVQCYVIFMIYLPEQRYRQICKILQLHQLTKQFNFGMCLKTMATLNVIIIGMELLILSFVSYFHFLLFIYFGIFYVFCNQNHIFYFVVPLVSGYLNRFLCIFSFFF</sequence>
<evidence type="ECO:0000256" key="5">
    <source>
        <dbReference type="SAM" id="Phobius"/>
    </source>
</evidence>
<feature type="transmembrane region" description="Helical" evidence="5">
    <location>
        <begin position="656"/>
        <end position="678"/>
    </location>
</feature>
<keyword evidence="5" id="KW-0472">Membrane</keyword>
<feature type="region of interest" description="Disordered" evidence="4">
    <location>
        <begin position="1"/>
        <end position="67"/>
    </location>
</feature>
<keyword evidence="5" id="KW-0812">Transmembrane</keyword>
<comment type="caution">
    <text evidence="6">The sequence shown here is derived from an EMBL/GenBank/DDBJ whole genome shotgun (WGS) entry which is preliminary data.</text>
</comment>
<keyword evidence="2" id="KW-0677">Repeat</keyword>
<protein>
    <submittedName>
        <fullName evidence="6">WD-repeat protein</fullName>
    </submittedName>
</protein>
<dbReference type="OrthoDB" id="10263272at2759"/>
<dbReference type="AlphaFoldDB" id="X6NWQ3"/>
<evidence type="ECO:0000256" key="1">
    <source>
        <dbReference type="ARBA" id="ARBA00022574"/>
    </source>
</evidence>
<evidence type="ECO:0000256" key="4">
    <source>
        <dbReference type="SAM" id="MobiDB-lite"/>
    </source>
</evidence>
<dbReference type="SMART" id="SM00320">
    <property type="entry name" value="WD40"/>
    <property type="match status" value="4"/>
</dbReference>
<keyword evidence="5" id="KW-1133">Transmembrane helix</keyword>
<evidence type="ECO:0000313" key="7">
    <source>
        <dbReference type="Proteomes" id="UP000023152"/>
    </source>
</evidence>
<dbReference type="Gene3D" id="2.130.10.10">
    <property type="entry name" value="YVTN repeat-like/Quinoprotein amine dehydrogenase"/>
    <property type="match status" value="1"/>
</dbReference>
<dbReference type="Pfam" id="PF00400">
    <property type="entry name" value="WD40"/>
    <property type="match status" value="2"/>
</dbReference>
<proteinExistence type="predicted"/>
<dbReference type="GO" id="GO:0031145">
    <property type="term" value="P:anaphase-promoting complex-dependent catabolic process"/>
    <property type="evidence" value="ECO:0007669"/>
    <property type="project" value="TreeGrafter"/>
</dbReference>
<feature type="compositionally biased region" description="Polar residues" evidence="4">
    <location>
        <begin position="12"/>
        <end position="35"/>
    </location>
</feature>
<dbReference type="Proteomes" id="UP000023152">
    <property type="component" value="Unassembled WGS sequence"/>
</dbReference>
<dbReference type="GO" id="GO:1990757">
    <property type="term" value="F:ubiquitin ligase activator activity"/>
    <property type="evidence" value="ECO:0007669"/>
    <property type="project" value="TreeGrafter"/>
</dbReference>
<dbReference type="PANTHER" id="PTHR19918">
    <property type="entry name" value="CELL DIVISION CYCLE 20 CDC20 FIZZY -RELATED"/>
    <property type="match status" value="1"/>
</dbReference>
<dbReference type="InterPro" id="IPR033010">
    <property type="entry name" value="Cdc20/Fizzy"/>
</dbReference>
<keyword evidence="7" id="KW-1185">Reference proteome</keyword>
<keyword evidence="1" id="KW-0853">WD repeat</keyword>
<dbReference type="InterPro" id="IPR036322">
    <property type="entry name" value="WD40_repeat_dom_sf"/>
</dbReference>
<feature type="compositionally biased region" description="Basic and acidic residues" evidence="4">
    <location>
        <begin position="1"/>
        <end position="11"/>
    </location>
</feature>
<dbReference type="EMBL" id="ASPP01005505">
    <property type="protein sequence ID" value="ETO30386.1"/>
    <property type="molecule type" value="Genomic_DNA"/>
</dbReference>
<name>X6NWQ3_RETFI</name>
<dbReference type="GO" id="GO:1905786">
    <property type="term" value="P:positive regulation of anaphase-promoting complex-dependent catabolic process"/>
    <property type="evidence" value="ECO:0007669"/>
    <property type="project" value="TreeGrafter"/>
</dbReference>